<dbReference type="EMBL" id="VDFP01000002">
    <property type="protein sequence ID" value="MQS75140.1"/>
    <property type="molecule type" value="Genomic_DNA"/>
</dbReference>
<dbReference type="GO" id="GO:0016853">
    <property type="term" value="F:isomerase activity"/>
    <property type="evidence" value="ECO:0007669"/>
    <property type="project" value="UniProtKB-KW"/>
</dbReference>
<keyword evidence="4" id="KW-1185">Reference proteome</keyword>
<dbReference type="Pfam" id="PF01261">
    <property type="entry name" value="AP_endonuc_2"/>
    <property type="match status" value="1"/>
</dbReference>
<evidence type="ECO:0000313" key="5">
    <source>
        <dbReference type="Proteomes" id="UP000414364"/>
    </source>
</evidence>
<dbReference type="Proteomes" id="UP000371423">
    <property type="component" value="Unassembled WGS sequence"/>
</dbReference>
<organism evidence="2 5">
    <name type="scientific">Companilactobacillus halodurans</name>
    <dbReference type="NCBI Taxonomy" id="2584183"/>
    <lineage>
        <taxon>Bacteria</taxon>
        <taxon>Bacillati</taxon>
        <taxon>Bacillota</taxon>
        <taxon>Bacilli</taxon>
        <taxon>Lactobacillales</taxon>
        <taxon>Lactobacillaceae</taxon>
        <taxon>Companilactobacillus</taxon>
    </lineage>
</organism>
<dbReference type="EMBL" id="VDFO01000025">
    <property type="protein sequence ID" value="MQS97747.1"/>
    <property type="molecule type" value="Genomic_DNA"/>
</dbReference>
<dbReference type="Gene3D" id="3.20.20.150">
    <property type="entry name" value="Divalent-metal-dependent TIM barrel enzymes"/>
    <property type="match status" value="1"/>
</dbReference>
<gene>
    <name evidence="3" type="ORF">FHL05_07575</name>
    <name evidence="2" type="ORF">FHL06_01845</name>
</gene>
<dbReference type="InterPro" id="IPR050312">
    <property type="entry name" value="IolE/XylAMocC-like"/>
</dbReference>
<evidence type="ECO:0000313" key="2">
    <source>
        <dbReference type="EMBL" id="MQS75140.1"/>
    </source>
</evidence>
<dbReference type="InterPro" id="IPR036237">
    <property type="entry name" value="Xyl_isomerase-like_sf"/>
</dbReference>
<dbReference type="InterPro" id="IPR013022">
    <property type="entry name" value="Xyl_isomerase-like_TIM-brl"/>
</dbReference>
<name>A0A5P0ZLL9_9LACO</name>
<feature type="domain" description="Xylose isomerase-like TIM barrel" evidence="1">
    <location>
        <begin position="20"/>
        <end position="299"/>
    </location>
</feature>
<accession>A0A5P0ZLL9</accession>
<comment type="caution">
    <text evidence="2">The sequence shown here is derived from an EMBL/GenBank/DDBJ whole genome shotgun (WGS) entry which is preliminary data.</text>
</comment>
<dbReference type="PANTHER" id="PTHR12110:SF21">
    <property type="entry name" value="XYLOSE ISOMERASE-LIKE TIM BARREL DOMAIN-CONTAINING PROTEIN"/>
    <property type="match status" value="1"/>
</dbReference>
<dbReference type="OrthoDB" id="9779184at2"/>
<evidence type="ECO:0000313" key="4">
    <source>
        <dbReference type="Proteomes" id="UP000371423"/>
    </source>
</evidence>
<evidence type="ECO:0000313" key="3">
    <source>
        <dbReference type="EMBL" id="MQS97747.1"/>
    </source>
</evidence>
<proteinExistence type="predicted"/>
<protein>
    <submittedName>
        <fullName evidence="2">Sugar phosphate isomerase/epimerase</fullName>
    </submittedName>
</protein>
<dbReference type="AlphaFoldDB" id="A0A5P0ZLL9"/>
<dbReference type="RefSeq" id="WP_153384552.1">
    <property type="nucleotide sequence ID" value="NZ_VDFO01000025.1"/>
</dbReference>
<reference evidence="4 5" key="1">
    <citation type="journal article" date="2019" name="Syst. Appl. Microbiol.">
        <title>Polyphasic characterization of two novel Lactobacillus spp. isolated from blown salami packages: Description of Lactobacillus halodurans sp. nov. and Lactobacillus salsicarnum sp. nov.</title>
        <authorList>
            <person name="Schuster J.A."/>
            <person name="Klingl A."/>
            <person name="Vogel R.F."/>
            <person name="Ehrmann M.A."/>
        </authorList>
    </citation>
    <scope>NUCLEOTIDE SEQUENCE [LARGE SCALE GENOMIC DNA]</scope>
    <source>
        <strain evidence="3 4">TMW 1.1920</strain>
        <strain evidence="2 5">TMW 1.2172</strain>
    </source>
</reference>
<evidence type="ECO:0000259" key="1">
    <source>
        <dbReference type="Pfam" id="PF01261"/>
    </source>
</evidence>
<dbReference type="Proteomes" id="UP000414364">
    <property type="component" value="Unassembled WGS sequence"/>
</dbReference>
<sequence>MKFGFLTGCLKNMTLEEKMEYAHKVGFTALDISCWPKQNSRDFSGSDIDVENLTDKDVETLKAAQKKYNISFSSLAYYDNMLDPNPDTRKKFSNHLVAVIKAASRLGTPLVGCFVGKDQTKSLTENFDEYGKIFTKYVKLAEDSNVKLMIENCPMPGWQEDGLPATISYSPELWDEMFRRIPSKSIGLNFDPSHLDWLHIDYLQALRDYKDRIFHIDAKDMIVDENKFSYYGIYGKKLNRTQPEDLGFWTPVIPGLGDINWSQFYDVMKEIGFDGCFSIEHEDRRFAANNAEVEKGLEYSFNHLNPIIHDFVEK</sequence>
<keyword evidence="2" id="KW-0413">Isomerase</keyword>
<dbReference type="PANTHER" id="PTHR12110">
    <property type="entry name" value="HYDROXYPYRUVATE ISOMERASE"/>
    <property type="match status" value="1"/>
</dbReference>
<dbReference type="SUPFAM" id="SSF51658">
    <property type="entry name" value="Xylose isomerase-like"/>
    <property type="match status" value="1"/>
</dbReference>